<comment type="caution">
    <text evidence="1">The sequence shown here is derived from an EMBL/GenBank/DDBJ whole genome shotgun (WGS) entry which is preliminary data.</text>
</comment>
<organism evidence="1 2">
    <name type="scientific">Zoogloea ramigera</name>
    <dbReference type="NCBI Taxonomy" id="350"/>
    <lineage>
        <taxon>Bacteria</taxon>
        <taxon>Pseudomonadati</taxon>
        <taxon>Pseudomonadota</taxon>
        <taxon>Betaproteobacteria</taxon>
        <taxon>Rhodocyclales</taxon>
        <taxon>Zoogloeaceae</taxon>
        <taxon>Zoogloea</taxon>
    </lineage>
</organism>
<protein>
    <submittedName>
        <fullName evidence="1">Uncharacterized protein</fullName>
    </submittedName>
</protein>
<proteinExistence type="predicted"/>
<reference evidence="1 2" key="1">
    <citation type="submission" date="2019-06" db="EMBL/GenBank/DDBJ databases">
        <title>Whole genome shotgun sequence of Zoogloea ramigera NBRC 15342.</title>
        <authorList>
            <person name="Hosoyama A."/>
            <person name="Uohara A."/>
            <person name="Ohji S."/>
            <person name="Ichikawa N."/>
        </authorList>
    </citation>
    <scope>NUCLEOTIDE SEQUENCE [LARGE SCALE GENOMIC DNA]</scope>
    <source>
        <strain evidence="1 2">NBRC 15342</strain>
    </source>
</reference>
<evidence type="ECO:0000313" key="1">
    <source>
        <dbReference type="EMBL" id="GEC96078.1"/>
    </source>
</evidence>
<keyword evidence="2" id="KW-1185">Reference proteome</keyword>
<accession>A0A4Y4CT56</accession>
<gene>
    <name evidence="1" type="ORF">ZRA01_21510</name>
</gene>
<name>A0A4Y4CT56_ZOORA</name>
<dbReference type="InterPro" id="IPR035437">
    <property type="entry name" value="SNase_OB-fold_sf"/>
</dbReference>
<evidence type="ECO:0000313" key="2">
    <source>
        <dbReference type="Proteomes" id="UP000318422"/>
    </source>
</evidence>
<sequence>MDGATFYQGGRKIRVQGLDVREPGMTSEHATQRLQRALDGGSLSVEPVETDASGHLIAVVRVNGRNVADTVRAVTN</sequence>
<dbReference type="EMBL" id="BJNV01000034">
    <property type="protein sequence ID" value="GEC96078.1"/>
    <property type="molecule type" value="Genomic_DNA"/>
</dbReference>
<dbReference type="Proteomes" id="UP000318422">
    <property type="component" value="Unassembled WGS sequence"/>
</dbReference>
<dbReference type="SUPFAM" id="SSF50199">
    <property type="entry name" value="Staphylococcal nuclease"/>
    <property type="match status" value="1"/>
</dbReference>
<dbReference type="AlphaFoldDB" id="A0A4Y4CT56"/>